<evidence type="ECO:0000256" key="4">
    <source>
        <dbReference type="ARBA" id="ARBA00022982"/>
    </source>
</evidence>
<feature type="transmembrane region" description="Helical" evidence="7">
    <location>
        <begin position="157"/>
        <end position="180"/>
    </location>
</feature>
<evidence type="ECO:0000313" key="10">
    <source>
        <dbReference type="Proteomes" id="UP000245946"/>
    </source>
</evidence>
<dbReference type="GeneID" id="37271620"/>
<accession>A0A316ZD16</accession>
<evidence type="ECO:0000256" key="7">
    <source>
        <dbReference type="SAM" id="Phobius"/>
    </source>
</evidence>
<feature type="transmembrane region" description="Helical" evidence="7">
    <location>
        <begin position="77"/>
        <end position="96"/>
    </location>
</feature>
<feature type="transmembrane region" description="Helical" evidence="7">
    <location>
        <begin position="116"/>
        <end position="137"/>
    </location>
</feature>
<dbReference type="OrthoDB" id="432881at2759"/>
<dbReference type="Gene3D" id="1.20.120.1770">
    <property type="match status" value="1"/>
</dbReference>
<organism evidence="9 10">
    <name type="scientific">Tilletiopsis washingtonensis</name>
    <dbReference type="NCBI Taxonomy" id="58919"/>
    <lineage>
        <taxon>Eukaryota</taxon>
        <taxon>Fungi</taxon>
        <taxon>Dikarya</taxon>
        <taxon>Basidiomycota</taxon>
        <taxon>Ustilaginomycotina</taxon>
        <taxon>Exobasidiomycetes</taxon>
        <taxon>Entylomatales</taxon>
        <taxon>Entylomatales incertae sedis</taxon>
        <taxon>Tilletiopsis</taxon>
    </lineage>
</organism>
<dbReference type="EMBL" id="KZ819290">
    <property type="protein sequence ID" value="PWN98938.1"/>
    <property type="molecule type" value="Genomic_DNA"/>
</dbReference>
<keyword evidence="3 7" id="KW-0812">Transmembrane</keyword>
<sequence length="251" mass="26525">MPQVEALTDARPPDGRAPLSCVPTLIPAAPSAAPRPMSSSSSPLLAAPRTYASDSTAEAEPASLGALVRANNMRGSALAVQGAALALMALVWQLVLSKMGGKGALPLFAWHPMLQLLNLFLVLPLFTAGAWIMWHLHEQSGAHFISWHGTFGAVCVVWAWLQAAVGAASVWGGGALLGGGSKAKAVWKWHRLSGYLLLPVFILTFVLALLETTWVRQNASVSWRVFGVLALGGVLLGGALRVRPSKLPKLF</sequence>
<evidence type="ECO:0000256" key="2">
    <source>
        <dbReference type="ARBA" id="ARBA00022448"/>
    </source>
</evidence>
<proteinExistence type="predicted"/>
<dbReference type="Pfam" id="PF03188">
    <property type="entry name" value="Cytochrom_B561"/>
    <property type="match status" value="1"/>
</dbReference>
<evidence type="ECO:0000256" key="3">
    <source>
        <dbReference type="ARBA" id="ARBA00022692"/>
    </source>
</evidence>
<name>A0A316ZD16_9BASI</name>
<dbReference type="GO" id="GO:0016020">
    <property type="term" value="C:membrane"/>
    <property type="evidence" value="ECO:0007669"/>
    <property type="project" value="UniProtKB-SubCell"/>
</dbReference>
<keyword evidence="5 7" id="KW-1133">Transmembrane helix</keyword>
<evidence type="ECO:0000256" key="6">
    <source>
        <dbReference type="ARBA" id="ARBA00023136"/>
    </source>
</evidence>
<dbReference type="InterPro" id="IPR006593">
    <property type="entry name" value="Cyt_b561/ferric_Rdtase_TM"/>
</dbReference>
<gene>
    <name evidence="9" type="ORF">FA09DRAFT_338210</name>
</gene>
<dbReference type="RefSeq" id="XP_025599217.1">
    <property type="nucleotide sequence ID" value="XM_025744076.1"/>
</dbReference>
<dbReference type="AlphaFoldDB" id="A0A316ZD16"/>
<keyword evidence="4" id="KW-0249">Electron transport</keyword>
<evidence type="ECO:0000256" key="5">
    <source>
        <dbReference type="ARBA" id="ARBA00022989"/>
    </source>
</evidence>
<evidence type="ECO:0000259" key="8">
    <source>
        <dbReference type="Pfam" id="PF03188"/>
    </source>
</evidence>
<feature type="transmembrane region" description="Helical" evidence="7">
    <location>
        <begin position="192"/>
        <end position="210"/>
    </location>
</feature>
<keyword evidence="6 7" id="KW-0472">Membrane</keyword>
<feature type="domain" description="Cytochrome b561" evidence="8">
    <location>
        <begin position="111"/>
        <end position="215"/>
    </location>
</feature>
<protein>
    <recommendedName>
        <fullName evidence="8">Cytochrome b561 domain-containing protein</fullName>
    </recommendedName>
</protein>
<dbReference type="Proteomes" id="UP000245946">
    <property type="component" value="Unassembled WGS sequence"/>
</dbReference>
<reference evidence="9 10" key="1">
    <citation type="journal article" date="2018" name="Mol. Biol. Evol.">
        <title>Broad Genomic Sampling Reveals a Smut Pathogenic Ancestry of the Fungal Clade Ustilaginomycotina.</title>
        <authorList>
            <person name="Kijpornyongpan T."/>
            <person name="Mondo S.J."/>
            <person name="Barry K."/>
            <person name="Sandor L."/>
            <person name="Lee J."/>
            <person name="Lipzen A."/>
            <person name="Pangilinan J."/>
            <person name="LaButti K."/>
            <person name="Hainaut M."/>
            <person name="Henrissat B."/>
            <person name="Grigoriev I.V."/>
            <person name="Spatafora J.W."/>
            <person name="Aime M.C."/>
        </authorList>
    </citation>
    <scope>NUCLEOTIDE SEQUENCE [LARGE SCALE GENOMIC DNA]</scope>
    <source>
        <strain evidence="9 10">MCA 4186</strain>
    </source>
</reference>
<evidence type="ECO:0000313" key="9">
    <source>
        <dbReference type="EMBL" id="PWN98938.1"/>
    </source>
</evidence>
<comment type="subcellular location">
    <subcellularLocation>
        <location evidence="1">Membrane</location>
    </subcellularLocation>
</comment>
<feature type="transmembrane region" description="Helical" evidence="7">
    <location>
        <begin position="222"/>
        <end position="242"/>
    </location>
</feature>
<keyword evidence="10" id="KW-1185">Reference proteome</keyword>
<evidence type="ECO:0000256" key="1">
    <source>
        <dbReference type="ARBA" id="ARBA00004370"/>
    </source>
</evidence>
<keyword evidence="2" id="KW-0813">Transport</keyword>